<protein>
    <recommendedName>
        <fullName evidence="1">YdhG-like domain-containing protein</fullName>
    </recommendedName>
</protein>
<evidence type="ECO:0000259" key="1">
    <source>
        <dbReference type="Pfam" id="PF08818"/>
    </source>
</evidence>
<dbReference type="SUPFAM" id="SSF159888">
    <property type="entry name" value="YdhG-like"/>
    <property type="match status" value="1"/>
</dbReference>
<sequence length="137" mass="15737">MIAIKEENVANVFDNYPEAYRQPLLALRQLILVTANNMPVVGEIEESLKWNQPTYSTKVTKSGTPIRIDRFGADKIALFVSCQTTLIEEFKELFKEELEFSKTRAIVLDPKKVLPTKALSFCIEMALTYHIRKKDKN</sequence>
<gene>
    <name evidence="2" type="ORF">SAMN04488559_11351</name>
</gene>
<reference evidence="2 3" key="1">
    <citation type="submission" date="2016-10" db="EMBL/GenBank/DDBJ databases">
        <authorList>
            <person name="de Groot N.N."/>
        </authorList>
    </citation>
    <scope>NUCLEOTIDE SEQUENCE [LARGE SCALE GENOMIC DNA]</scope>
    <source>
        <strain evidence="2 3">DSM 13760</strain>
    </source>
</reference>
<dbReference type="EMBL" id="FOHA01000013">
    <property type="protein sequence ID" value="SER96302.1"/>
    <property type="molecule type" value="Genomic_DNA"/>
</dbReference>
<proteinExistence type="predicted"/>
<accession>A0A1H9TGG9</accession>
<name>A0A1H9TGG9_9LACT</name>
<dbReference type="OrthoDB" id="328972at2"/>
<evidence type="ECO:0000313" key="2">
    <source>
        <dbReference type="EMBL" id="SER96302.1"/>
    </source>
</evidence>
<dbReference type="Proteomes" id="UP000198948">
    <property type="component" value="Unassembled WGS sequence"/>
</dbReference>
<dbReference type="STRING" id="142588.SAMN04488559_11351"/>
<evidence type="ECO:0000313" key="3">
    <source>
        <dbReference type="Proteomes" id="UP000198948"/>
    </source>
</evidence>
<dbReference type="Pfam" id="PF08818">
    <property type="entry name" value="DUF1801"/>
    <property type="match status" value="1"/>
</dbReference>
<dbReference type="AlphaFoldDB" id="A0A1H9TGG9"/>
<feature type="domain" description="YdhG-like" evidence="1">
    <location>
        <begin position="21"/>
        <end position="126"/>
    </location>
</feature>
<organism evidence="2 3">
    <name type="scientific">Isobaculum melis</name>
    <dbReference type="NCBI Taxonomy" id="142588"/>
    <lineage>
        <taxon>Bacteria</taxon>
        <taxon>Bacillati</taxon>
        <taxon>Bacillota</taxon>
        <taxon>Bacilli</taxon>
        <taxon>Lactobacillales</taxon>
        <taxon>Carnobacteriaceae</taxon>
        <taxon>Isobaculum</taxon>
    </lineage>
</organism>
<dbReference type="RefSeq" id="WP_092652963.1">
    <property type="nucleotide sequence ID" value="NZ_FOHA01000013.1"/>
</dbReference>
<keyword evidence="3" id="KW-1185">Reference proteome</keyword>
<dbReference type="InterPro" id="IPR014922">
    <property type="entry name" value="YdhG-like"/>
</dbReference>